<accession>A0A6J5LLM4</accession>
<protein>
    <submittedName>
        <fullName evidence="2">Uncharacterized protein</fullName>
    </submittedName>
</protein>
<sequence length="100" mass="11792">MPSIKIEETLLIDSEPVHNFFERSKDYFQMKGPIAFSGKEIGWFPKHKAQEALKFYEQQKELGLTGDSEILEIVKYCRYQKRFWTSVRDQLKAKKTKSNG</sequence>
<evidence type="ECO:0000313" key="1">
    <source>
        <dbReference type="EMBL" id="CAB4131677.1"/>
    </source>
</evidence>
<evidence type="ECO:0000313" key="2">
    <source>
        <dbReference type="EMBL" id="CAB4135111.1"/>
    </source>
</evidence>
<organism evidence="2">
    <name type="scientific">uncultured Caudovirales phage</name>
    <dbReference type="NCBI Taxonomy" id="2100421"/>
    <lineage>
        <taxon>Viruses</taxon>
        <taxon>Duplodnaviria</taxon>
        <taxon>Heunggongvirae</taxon>
        <taxon>Uroviricota</taxon>
        <taxon>Caudoviricetes</taxon>
        <taxon>Peduoviridae</taxon>
        <taxon>Maltschvirus</taxon>
        <taxon>Maltschvirus maltsch</taxon>
    </lineage>
</organism>
<reference evidence="2" key="1">
    <citation type="submission" date="2020-04" db="EMBL/GenBank/DDBJ databases">
        <authorList>
            <person name="Chiriac C."/>
            <person name="Salcher M."/>
            <person name="Ghai R."/>
            <person name="Kavagutti S V."/>
        </authorList>
    </citation>
    <scope>NUCLEOTIDE SEQUENCE</scope>
</reference>
<proteinExistence type="predicted"/>
<name>A0A6J5LLM4_9CAUD</name>
<gene>
    <name evidence="1" type="ORF">UFOVP127_212</name>
    <name evidence="2" type="ORF">UFOVP276_75</name>
</gene>
<dbReference type="EMBL" id="LR796249">
    <property type="protein sequence ID" value="CAB4131677.1"/>
    <property type="molecule type" value="Genomic_DNA"/>
</dbReference>
<dbReference type="EMBL" id="LR796294">
    <property type="protein sequence ID" value="CAB4135111.1"/>
    <property type="molecule type" value="Genomic_DNA"/>
</dbReference>